<dbReference type="GO" id="GO:1990351">
    <property type="term" value="C:transporter complex"/>
    <property type="evidence" value="ECO:0007669"/>
    <property type="project" value="TreeGrafter"/>
</dbReference>
<evidence type="ECO:0000313" key="4">
    <source>
        <dbReference type="Proteomes" id="UP000027647"/>
    </source>
</evidence>
<dbReference type="OrthoDB" id="9760225at2"/>
<keyword evidence="1" id="KW-0732">Signal</keyword>
<organism evidence="3 4">
    <name type="scientific">Erythrobacter longus</name>
    <dbReference type="NCBI Taxonomy" id="1044"/>
    <lineage>
        <taxon>Bacteria</taxon>
        <taxon>Pseudomonadati</taxon>
        <taxon>Pseudomonadota</taxon>
        <taxon>Alphaproteobacteria</taxon>
        <taxon>Sphingomonadales</taxon>
        <taxon>Erythrobacteraceae</taxon>
        <taxon>Erythrobacter/Porphyrobacter group</taxon>
        <taxon>Erythrobacter</taxon>
    </lineage>
</organism>
<dbReference type="RefSeq" id="WP_152553452.1">
    <property type="nucleotide sequence ID" value="NZ_JMIW01000001.1"/>
</dbReference>
<dbReference type="PANTHER" id="PTHR30189">
    <property type="entry name" value="LPS-ASSEMBLY PROTEIN"/>
    <property type="match status" value="1"/>
</dbReference>
<evidence type="ECO:0000256" key="1">
    <source>
        <dbReference type="HAMAP-Rule" id="MF_01411"/>
    </source>
</evidence>
<evidence type="ECO:0000259" key="2">
    <source>
        <dbReference type="Pfam" id="PF04453"/>
    </source>
</evidence>
<evidence type="ECO:0000313" key="3">
    <source>
        <dbReference type="EMBL" id="KEO91969.1"/>
    </source>
</evidence>
<feature type="signal peptide" evidence="1">
    <location>
        <begin position="1"/>
        <end position="31"/>
    </location>
</feature>
<comment type="caution">
    <text evidence="3">The sequence shown here is derived from an EMBL/GenBank/DDBJ whole genome shotgun (WGS) entry which is preliminary data.</text>
</comment>
<dbReference type="eggNOG" id="COG1452">
    <property type="taxonomic scope" value="Bacteria"/>
</dbReference>
<reference evidence="3 4" key="1">
    <citation type="submission" date="2014-04" db="EMBL/GenBank/DDBJ databases">
        <title>A comprehensive comparison of genomes of Erythrobacter spp. strains.</title>
        <authorList>
            <person name="Zheng Q."/>
        </authorList>
    </citation>
    <scope>NUCLEOTIDE SEQUENCE [LARGE SCALE GENOMIC DNA]</scope>
    <source>
        <strain evidence="3 4">DSM 6997</strain>
    </source>
</reference>
<dbReference type="Gene3D" id="2.60.450.10">
    <property type="entry name" value="Lipopolysaccharide (LPS) transport protein A like domain"/>
    <property type="match status" value="1"/>
</dbReference>
<dbReference type="InterPro" id="IPR020889">
    <property type="entry name" value="LipoPS_assembly_LptD"/>
</dbReference>
<comment type="subcellular location">
    <subcellularLocation>
        <location evidence="1">Cell outer membrane</location>
    </subcellularLocation>
</comment>
<comment type="caution">
    <text evidence="1">Lacks conserved residue(s) required for the propagation of feature annotation.</text>
</comment>
<sequence precursor="true">MSGAFGVMLKRVQRASHIAMIAAFAVPSSLAAQESAAPKTLTQEEIDAADQQAPAANEQIEFEANEVEYNAETDVIIAKGQVILRNSRASVRADEVLWDRKSGIITASGAVRFVDKAGNQVFTETVELNDAFEAGAMDDLLIALRTGGRLAARSAERGEDGIVTLNSAAYSACPVTDEDGCARDPSWRITADRVRFDPEESRIRFDGAMLEIFGARLLPLPGLALRTDGRAESGFLVPRIRVDQVNGLELSGEYYARLADNKDLTLGTRVFTSAAPLAEAQFRHFTEKGAYQITGYATSSSRVANFGVAPTTTNEPRGHLFANGRFIFSPEWSLTGSVRIASDRTFLRRYDISRDDRLRSTINLERIDDDSYFSLAGWATQTLRIAADQGQVPLALPALDYRQIVGRDVLGGQLEVQANTLALVRDEGQDTQRAFAGAKWDLRTLTGLGQLVTFTGLVRGDVYNTNDTLSTLTAVYRGNEGWTTRGVATAAVDVEWPLVGEAFGGTQVLTPRIQLVASPPIRNLAVPNEDARAIDLEDSNLFALNRFAGYDRVEDGARVTYGMDWEVNRPGWRVKTNIGQSYRLTNEEEIFPDGTGLSDKFSDFVGRTEVRFRNFVSFTHRFRLDKDNFAIRRNEIDATVGSQRNYVELGYLRLDRNIQTVEDLQDREELRAAARFTIGRNWSVFGSGVFNLTDEEEDPVFTPDGFEPIRTRLGIAYRDDCIEFGATWRRDFITFGDAREGNSFQVFFALRNLGFR</sequence>
<protein>
    <recommendedName>
        <fullName evidence="1">LPS-assembly protein LptD</fullName>
    </recommendedName>
</protein>
<dbReference type="InterPro" id="IPR007543">
    <property type="entry name" value="LptD_C"/>
</dbReference>
<dbReference type="STRING" id="1044.EH31_04660"/>
<name>A0A074MET2_ERYLO</name>
<dbReference type="GO" id="GO:0015920">
    <property type="term" value="P:lipopolysaccharide transport"/>
    <property type="evidence" value="ECO:0007669"/>
    <property type="project" value="InterPro"/>
</dbReference>
<keyword evidence="4" id="KW-1185">Reference proteome</keyword>
<dbReference type="InterPro" id="IPR050218">
    <property type="entry name" value="LptD"/>
</dbReference>
<keyword evidence="1" id="KW-0472">Membrane</keyword>
<feature type="domain" description="LptD C-terminal" evidence="2">
    <location>
        <begin position="317"/>
        <end position="682"/>
    </location>
</feature>
<feature type="chain" id="PRO_5008981459" description="LPS-assembly protein LptD" evidence="1">
    <location>
        <begin position="32"/>
        <end position="756"/>
    </location>
</feature>
<dbReference type="Proteomes" id="UP000027647">
    <property type="component" value="Unassembled WGS sequence"/>
</dbReference>
<dbReference type="GO" id="GO:0043165">
    <property type="term" value="P:Gram-negative-bacterium-type cell outer membrane assembly"/>
    <property type="evidence" value="ECO:0007669"/>
    <property type="project" value="UniProtKB-UniRule"/>
</dbReference>
<dbReference type="Pfam" id="PF04453">
    <property type="entry name" value="LptD"/>
    <property type="match status" value="1"/>
</dbReference>
<comment type="function">
    <text evidence="1">Involved in the assembly of lipopolysaccharide (LPS) at the surface of the outer membrane.</text>
</comment>
<accession>A0A074MET2</accession>
<dbReference type="GO" id="GO:0009279">
    <property type="term" value="C:cell outer membrane"/>
    <property type="evidence" value="ECO:0007669"/>
    <property type="project" value="UniProtKB-SubCell"/>
</dbReference>
<comment type="similarity">
    <text evidence="1">Belongs to the LptD family.</text>
</comment>
<dbReference type="PANTHER" id="PTHR30189:SF1">
    <property type="entry name" value="LPS-ASSEMBLY PROTEIN LPTD"/>
    <property type="match status" value="1"/>
</dbReference>
<proteinExistence type="inferred from homology"/>
<dbReference type="HAMAP" id="MF_01411">
    <property type="entry name" value="LPS_assembly_LptD"/>
    <property type="match status" value="1"/>
</dbReference>
<keyword evidence="1" id="KW-0998">Cell outer membrane</keyword>
<gene>
    <name evidence="1" type="primary">lptD</name>
    <name evidence="3" type="ORF">EH31_04660</name>
</gene>
<dbReference type="AlphaFoldDB" id="A0A074MET2"/>
<dbReference type="EMBL" id="JMIW01000001">
    <property type="protein sequence ID" value="KEO91969.1"/>
    <property type="molecule type" value="Genomic_DNA"/>
</dbReference>
<comment type="subunit">
    <text evidence="1">Component of the lipopolysaccharide transport and assembly complex.</text>
</comment>